<name>A0A937X5X5_9BACT</name>
<keyword evidence="3 5" id="KW-1133">Transmembrane helix</keyword>
<sequence length="223" mass="24955">MNAATGLRTGLRDYAFRSVQSLVVWAMLVGVLYIAWRPALWLPHLWMLFGVTFLANVLQPSYKPFEGSRTADDNGTAAQILWTVALAQCAALLELLYFKPAITLDAVSWAAFALMVGGLALRTWAVYTLGRYFTWNVEVQSDQPVIESGPYRFVRHPSYTGALITYVFVPVFLHSWIAAIAGLIALPAAFARRIRHEERLLRDTLPGYSSYIDRTGALFPKLP</sequence>
<accession>A0A937X5X5</accession>
<feature type="transmembrane region" description="Helical" evidence="5">
    <location>
        <begin position="109"/>
        <end position="127"/>
    </location>
</feature>
<keyword evidence="4 5" id="KW-0472">Membrane</keyword>
<evidence type="ECO:0000256" key="4">
    <source>
        <dbReference type="ARBA" id="ARBA00023136"/>
    </source>
</evidence>
<evidence type="ECO:0000256" key="2">
    <source>
        <dbReference type="ARBA" id="ARBA00022692"/>
    </source>
</evidence>
<dbReference type="AlphaFoldDB" id="A0A937X5X5"/>
<proteinExistence type="predicted"/>
<comment type="caution">
    <text evidence="6">The sequence shown here is derived from an EMBL/GenBank/DDBJ whole genome shotgun (WGS) entry which is preliminary data.</text>
</comment>
<dbReference type="InterPro" id="IPR052527">
    <property type="entry name" value="Metal_cation-efflux_comp"/>
</dbReference>
<gene>
    <name evidence="6" type="ORF">FJZ00_14685</name>
</gene>
<protein>
    <submittedName>
        <fullName evidence="6">Isoprenylcysteine carboxylmethyltransferase family protein</fullName>
    </submittedName>
</protein>
<organism evidence="6 7">
    <name type="scientific">Candidatus Tanganyikabacteria bacterium</name>
    <dbReference type="NCBI Taxonomy" id="2961651"/>
    <lineage>
        <taxon>Bacteria</taxon>
        <taxon>Bacillati</taxon>
        <taxon>Candidatus Sericytochromatia</taxon>
        <taxon>Candidatus Tanganyikabacteria</taxon>
    </lineage>
</organism>
<evidence type="ECO:0000313" key="7">
    <source>
        <dbReference type="Proteomes" id="UP000703893"/>
    </source>
</evidence>
<dbReference type="Proteomes" id="UP000703893">
    <property type="component" value="Unassembled WGS sequence"/>
</dbReference>
<dbReference type="Pfam" id="PF04140">
    <property type="entry name" value="ICMT"/>
    <property type="match status" value="1"/>
</dbReference>
<evidence type="ECO:0000256" key="5">
    <source>
        <dbReference type="SAM" id="Phobius"/>
    </source>
</evidence>
<dbReference type="Gene3D" id="1.20.120.1630">
    <property type="match status" value="1"/>
</dbReference>
<dbReference type="EMBL" id="VGJX01001005">
    <property type="protein sequence ID" value="MBM3276398.1"/>
    <property type="molecule type" value="Genomic_DNA"/>
</dbReference>
<keyword evidence="2 5" id="KW-0812">Transmembrane</keyword>
<feature type="transmembrane region" description="Helical" evidence="5">
    <location>
        <begin position="163"/>
        <end position="190"/>
    </location>
</feature>
<feature type="transmembrane region" description="Helical" evidence="5">
    <location>
        <begin position="14"/>
        <end position="34"/>
    </location>
</feature>
<dbReference type="GO" id="GO:0016020">
    <property type="term" value="C:membrane"/>
    <property type="evidence" value="ECO:0007669"/>
    <property type="project" value="UniProtKB-SubCell"/>
</dbReference>
<evidence type="ECO:0000256" key="3">
    <source>
        <dbReference type="ARBA" id="ARBA00022989"/>
    </source>
</evidence>
<feature type="transmembrane region" description="Helical" evidence="5">
    <location>
        <begin position="79"/>
        <end position="97"/>
    </location>
</feature>
<dbReference type="GO" id="GO:0004671">
    <property type="term" value="F:protein C-terminal S-isoprenylcysteine carboxyl O-methyltransferase activity"/>
    <property type="evidence" value="ECO:0007669"/>
    <property type="project" value="InterPro"/>
</dbReference>
<dbReference type="PANTHER" id="PTHR43847:SF1">
    <property type="entry name" value="BLL3993 PROTEIN"/>
    <property type="match status" value="1"/>
</dbReference>
<dbReference type="PANTHER" id="PTHR43847">
    <property type="entry name" value="BLL3993 PROTEIN"/>
    <property type="match status" value="1"/>
</dbReference>
<dbReference type="InterPro" id="IPR007269">
    <property type="entry name" value="ICMT_MeTrfase"/>
</dbReference>
<comment type="subcellular location">
    <subcellularLocation>
        <location evidence="1">Membrane</location>
        <topology evidence="1">Multi-pass membrane protein</topology>
    </subcellularLocation>
</comment>
<reference evidence="6 7" key="1">
    <citation type="submission" date="2019-03" db="EMBL/GenBank/DDBJ databases">
        <title>Lake Tanganyika Metagenome-Assembled Genomes (MAGs).</title>
        <authorList>
            <person name="Tran P."/>
        </authorList>
    </citation>
    <scope>NUCLEOTIDE SEQUENCE [LARGE SCALE GENOMIC DNA]</scope>
    <source>
        <strain evidence="6">K_DeepCast_65m_m2_236</strain>
    </source>
</reference>
<evidence type="ECO:0000256" key="1">
    <source>
        <dbReference type="ARBA" id="ARBA00004141"/>
    </source>
</evidence>
<evidence type="ECO:0000313" key="6">
    <source>
        <dbReference type="EMBL" id="MBM3276398.1"/>
    </source>
</evidence>